<dbReference type="InterPro" id="IPR047272">
    <property type="entry name" value="S49_SppA_C"/>
</dbReference>
<sequence>MAKKICIIIIAVVFLLVPASLLFRARPGESVALIRIEEEIRESKSVIERLEKARENPLIRGVVIYLNTPGGAVVPCQEMVDEINRLRDGGKVVVASLGIIAASGGYYIASAADRIVANPGTITGSIGVIMELPSVEELTRKIGVEMRVIKSRKYKDIASPFREMENEERELLQDVVNDVYNQFVDEVVKGRGIERDSVLKIADGRIFSGKKAKEFGFVDTLGSLKDAIAIAGDLAGMKGKPAVIELKERKIPLVIRLLSSIYERKNVKLEYIFRP</sequence>
<evidence type="ECO:0000259" key="5">
    <source>
        <dbReference type="Pfam" id="PF01343"/>
    </source>
</evidence>
<evidence type="ECO:0000313" key="6">
    <source>
        <dbReference type="EMBL" id="OYD15400.1"/>
    </source>
</evidence>
<evidence type="ECO:0000256" key="3">
    <source>
        <dbReference type="ARBA" id="ARBA00022801"/>
    </source>
</evidence>
<dbReference type="NCBIfam" id="TIGR00706">
    <property type="entry name" value="SppA_dom"/>
    <property type="match status" value="1"/>
</dbReference>
<accession>A0A235BSC8</accession>
<evidence type="ECO:0000313" key="7">
    <source>
        <dbReference type="Proteomes" id="UP000215215"/>
    </source>
</evidence>
<protein>
    <submittedName>
        <fullName evidence="6">Signal peptide peptidase SppA</fullName>
    </submittedName>
</protein>
<dbReference type="InterPro" id="IPR029045">
    <property type="entry name" value="ClpP/crotonase-like_dom_sf"/>
</dbReference>
<dbReference type="Proteomes" id="UP000215215">
    <property type="component" value="Unassembled WGS sequence"/>
</dbReference>
<keyword evidence="3" id="KW-0378">Hydrolase</keyword>
<evidence type="ECO:0000256" key="4">
    <source>
        <dbReference type="ARBA" id="ARBA00022825"/>
    </source>
</evidence>
<organism evidence="6 7">
    <name type="scientific">candidate division WOR-3 bacterium JGI_Cruoil_03_44_89</name>
    <dbReference type="NCBI Taxonomy" id="1973748"/>
    <lineage>
        <taxon>Bacteria</taxon>
        <taxon>Bacteria division WOR-3</taxon>
    </lineage>
</organism>
<dbReference type="GO" id="GO:0004252">
    <property type="term" value="F:serine-type endopeptidase activity"/>
    <property type="evidence" value="ECO:0007669"/>
    <property type="project" value="InterPro"/>
</dbReference>
<comment type="caution">
    <text evidence="6">The sequence shown here is derived from an EMBL/GenBank/DDBJ whole genome shotgun (WGS) entry which is preliminary data.</text>
</comment>
<dbReference type="AlphaFoldDB" id="A0A235BSC8"/>
<dbReference type="InterPro" id="IPR002142">
    <property type="entry name" value="Peptidase_S49"/>
</dbReference>
<dbReference type="GO" id="GO:0004176">
    <property type="term" value="F:ATP-dependent peptidase activity"/>
    <property type="evidence" value="ECO:0007669"/>
    <property type="project" value="InterPro"/>
</dbReference>
<evidence type="ECO:0000256" key="1">
    <source>
        <dbReference type="ARBA" id="ARBA00008683"/>
    </source>
</evidence>
<dbReference type="EMBL" id="NOZQ01000124">
    <property type="protein sequence ID" value="OYD15400.1"/>
    <property type="molecule type" value="Genomic_DNA"/>
</dbReference>
<comment type="similarity">
    <text evidence="1">Belongs to the peptidase S49 family.</text>
</comment>
<dbReference type="InterPro" id="IPR001907">
    <property type="entry name" value="ClpP"/>
</dbReference>
<keyword evidence="4" id="KW-0720">Serine protease</keyword>
<proteinExistence type="inferred from homology"/>
<gene>
    <name evidence="6" type="primary">sppA</name>
    <name evidence="6" type="ORF">CH333_05875</name>
</gene>
<reference evidence="6 7" key="1">
    <citation type="submission" date="2017-07" db="EMBL/GenBank/DDBJ databases">
        <title>Recovery of genomes from metagenomes via a dereplication, aggregation, and scoring strategy.</title>
        <authorList>
            <person name="Sieber C.M."/>
            <person name="Probst A.J."/>
            <person name="Sharrar A."/>
            <person name="Thomas B.C."/>
            <person name="Hess M."/>
            <person name="Tringe S.G."/>
            <person name="Banfield J.F."/>
        </authorList>
    </citation>
    <scope>NUCLEOTIDE SEQUENCE [LARGE SCALE GENOMIC DNA]</scope>
    <source>
        <strain evidence="6">JGI_Cruoil_03_44_89</strain>
    </source>
</reference>
<dbReference type="CDD" id="cd07023">
    <property type="entry name" value="S49_Sppa_N_C"/>
    <property type="match status" value="1"/>
</dbReference>
<dbReference type="InterPro" id="IPR004635">
    <property type="entry name" value="Pept_S49_SppA"/>
</dbReference>
<dbReference type="SUPFAM" id="SSF52096">
    <property type="entry name" value="ClpP/crotonase"/>
    <property type="match status" value="1"/>
</dbReference>
<dbReference type="PANTHER" id="PTHR42987">
    <property type="entry name" value="PEPTIDASE S49"/>
    <property type="match status" value="1"/>
</dbReference>
<dbReference type="Pfam" id="PF01343">
    <property type="entry name" value="Peptidase_S49"/>
    <property type="match status" value="1"/>
</dbReference>
<dbReference type="Gene3D" id="3.90.226.10">
    <property type="entry name" value="2-enoyl-CoA Hydratase, Chain A, domain 1"/>
    <property type="match status" value="2"/>
</dbReference>
<dbReference type="PANTHER" id="PTHR42987:SF7">
    <property type="entry name" value="SIGNAL PEPTIDE PEPTIDASE SPPA-RELATED"/>
    <property type="match status" value="1"/>
</dbReference>
<dbReference type="GO" id="GO:0006508">
    <property type="term" value="P:proteolysis"/>
    <property type="evidence" value="ECO:0007669"/>
    <property type="project" value="UniProtKB-KW"/>
</dbReference>
<evidence type="ECO:0000256" key="2">
    <source>
        <dbReference type="ARBA" id="ARBA00022670"/>
    </source>
</evidence>
<name>A0A235BSC8_UNCW3</name>
<dbReference type="PRINTS" id="PR00127">
    <property type="entry name" value="CLPPROTEASEP"/>
</dbReference>
<feature type="domain" description="Peptidase S49" evidence="5">
    <location>
        <begin position="87"/>
        <end position="237"/>
    </location>
</feature>
<keyword evidence="2" id="KW-0645">Protease</keyword>